<evidence type="ECO:0000313" key="2">
    <source>
        <dbReference type="Proteomes" id="UP001194468"/>
    </source>
</evidence>
<evidence type="ECO:0000313" key="1">
    <source>
        <dbReference type="EMBL" id="KAF8415709.1"/>
    </source>
</evidence>
<evidence type="ECO:0008006" key="3">
    <source>
        <dbReference type="Google" id="ProtNLM"/>
    </source>
</evidence>
<dbReference type="EMBL" id="WHUW01000300">
    <property type="protein sequence ID" value="KAF8415709.1"/>
    <property type="molecule type" value="Genomic_DNA"/>
</dbReference>
<protein>
    <recommendedName>
        <fullName evidence="3">BTB domain-containing protein</fullName>
    </recommendedName>
</protein>
<reference evidence="1" key="2">
    <citation type="journal article" date="2020" name="Nat. Commun.">
        <title>Large-scale genome sequencing of mycorrhizal fungi provides insights into the early evolution of symbiotic traits.</title>
        <authorList>
            <person name="Miyauchi S."/>
            <person name="Kiss E."/>
            <person name="Kuo A."/>
            <person name="Drula E."/>
            <person name="Kohler A."/>
            <person name="Sanchez-Garcia M."/>
            <person name="Morin E."/>
            <person name="Andreopoulos B."/>
            <person name="Barry K.W."/>
            <person name="Bonito G."/>
            <person name="Buee M."/>
            <person name="Carver A."/>
            <person name="Chen C."/>
            <person name="Cichocki N."/>
            <person name="Clum A."/>
            <person name="Culley D."/>
            <person name="Crous P.W."/>
            <person name="Fauchery L."/>
            <person name="Girlanda M."/>
            <person name="Hayes R.D."/>
            <person name="Keri Z."/>
            <person name="LaButti K."/>
            <person name="Lipzen A."/>
            <person name="Lombard V."/>
            <person name="Magnuson J."/>
            <person name="Maillard F."/>
            <person name="Murat C."/>
            <person name="Nolan M."/>
            <person name="Ohm R.A."/>
            <person name="Pangilinan J."/>
            <person name="Pereira M.F."/>
            <person name="Perotto S."/>
            <person name="Peter M."/>
            <person name="Pfister S."/>
            <person name="Riley R."/>
            <person name="Sitrit Y."/>
            <person name="Stielow J.B."/>
            <person name="Szollosi G."/>
            <person name="Zifcakova L."/>
            <person name="Stursova M."/>
            <person name="Spatafora J.W."/>
            <person name="Tedersoo L."/>
            <person name="Vaario L.M."/>
            <person name="Yamada A."/>
            <person name="Yan M."/>
            <person name="Wang P."/>
            <person name="Xu J."/>
            <person name="Bruns T."/>
            <person name="Baldrian P."/>
            <person name="Vilgalys R."/>
            <person name="Dunand C."/>
            <person name="Henrissat B."/>
            <person name="Grigoriev I.V."/>
            <person name="Hibbett D."/>
            <person name="Nagy L.G."/>
            <person name="Martin F.M."/>
        </authorList>
    </citation>
    <scope>NUCLEOTIDE SEQUENCE</scope>
    <source>
        <strain evidence="1">BED1</strain>
    </source>
</reference>
<reference evidence="1" key="1">
    <citation type="submission" date="2019-10" db="EMBL/GenBank/DDBJ databases">
        <authorList>
            <consortium name="DOE Joint Genome Institute"/>
            <person name="Kuo A."/>
            <person name="Miyauchi S."/>
            <person name="Kiss E."/>
            <person name="Drula E."/>
            <person name="Kohler A."/>
            <person name="Sanchez-Garcia M."/>
            <person name="Andreopoulos B."/>
            <person name="Barry K.W."/>
            <person name="Bonito G."/>
            <person name="Buee M."/>
            <person name="Carver A."/>
            <person name="Chen C."/>
            <person name="Cichocki N."/>
            <person name="Clum A."/>
            <person name="Culley D."/>
            <person name="Crous P.W."/>
            <person name="Fauchery L."/>
            <person name="Girlanda M."/>
            <person name="Hayes R."/>
            <person name="Keri Z."/>
            <person name="LaButti K."/>
            <person name="Lipzen A."/>
            <person name="Lombard V."/>
            <person name="Magnuson J."/>
            <person name="Maillard F."/>
            <person name="Morin E."/>
            <person name="Murat C."/>
            <person name="Nolan M."/>
            <person name="Ohm R."/>
            <person name="Pangilinan J."/>
            <person name="Pereira M."/>
            <person name="Perotto S."/>
            <person name="Peter M."/>
            <person name="Riley R."/>
            <person name="Sitrit Y."/>
            <person name="Stielow B."/>
            <person name="Szollosi G."/>
            <person name="Zifcakova L."/>
            <person name="Stursova M."/>
            <person name="Spatafora J.W."/>
            <person name="Tedersoo L."/>
            <person name="Vaario L.-M."/>
            <person name="Yamada A."/>
            <person name="Yan M."/>
            <person name="Wang P."/>
            <person name="Xu J."/>
            <person name="Bruns T."/>
            <person name="Baldrian P."/>
            <person name="Vilgalys R."/>
            <person name="Henrissat B."/>
            <person name="Grigoriev I.V."/>
            <person name="Hibbett D."/>
            <person name="Nagy L.G."/>
            <person name="Martin F.M."/>
        </authorList>
    </citation>
    <scope>NUCLEOTIDE SEQUENCE</scope>
    <source>
        <strain evidence="1">BED1</strain>
    </source>
</reference>
<proteinExistence type="predicted"/>
<organism evidence="1 2">
    <name type="scientific">Boletus edulis BED1</name>
    <dbReference type="NCBI Taxonomy" id="1328754"/>
    <lineage>
        <taxon>Eukaryota</taxon>
        <taxon>Fungi</taxon>
        <taxon>Dikarya</taxon>
        <taxon>Basidiomycota</taxon>
        <taxon>Agaricomycotina</taxon>
        <taxon>Agaricomycetes</taxon>
        <taxon>Agaricomycetidae</taxon>
        <taxon>Boletales</taxon>
        <taxon>Boletineae</taxon>
        <taxon>Boletaceae</taxon>
        <taxon>Boletoideae</taxon>
        <taxon>Boletus</taxon>
    </lineage>
</organism>
<gene>
    <name evidence="1" type="ORF">L210DRAFT_3585041</name>
</gene>
<sequence length="271" mass="30972">MHSPIFSDMFDVCNPPRSTGESEADHLYEGAPLIHLSDDADHLGSVLEIIYYQSDLPWLPRSPCYPELITPILDLSRKYGITRMYAQIMRHLESDWPQTLNDWDKLERDITETKNSDADRIDDHSPEPAAAIKLAHRFDIPSILPAAFYHLSRLSIQDDWDKTHADPSISIRNPTKRTAKWGLLSVKDFRCLLLGKAELADFLRGCIVTPGNLQLWKPWDVIINQCLQSADPLAELSKSSAAQNSRMRAKIQVLRAQIWEKLGDFFHVKDQ</sequence>
<name>A0AAD4BAU6_BOLED</name>
<dbReference type="AlphaFoldDB" id="A0AAD4BAU6"/>
<dbReference type="Proteomes" id="UP001194468">
    <property type="component" value="Unassembled WGS sequence"/>
</dbReference>
<accession>A0AAD4BAU6</accession>
<comment type="caution">
    <text evidence="1">The sequence shown here is derived from an EMBL/GenBank/DDBJ whole genome shotgun (WGS) entry which is preliminary data.</text>
</comment>
<keyword evidence="2" id="KW-1185">Reference proteome</keyword>